<proteinExistence type="predicted"/>
<evidence type="ECO:0000313" key="3">
    <source>
        <dbReference type="Proteomes" id="UP001240250"/>
    </source>
</evidence>
<evidence type="ECO:0000259" key="1">
    <source>
        <dbReference type="Pfam" id="PF00485"/>
    </source>
</evidence>
<keyword evidence="3" id="KW-1185">Reference proteome</keyword>
<dbReference type="EC" id="2.7.1.48" evidence="2"/>
<dbReference type="Pfam" id="PF00485">
    <property type="entry name" value="PRK"/>
    <property type="match status" value="1"/>
</dbReference>
<comment type="caution">
    <text evidence="2">The sequence shown here is derived from an EMBL/GenBank/DDBJ whole genome shotgun (WGS) entry which is preliminary data.</text>
</comment>
<organism evidence="2 3">
    <name type="scientific">Cellulomonas iranensis</name>
    <dbReference type="NCBI Taxonomy" id="76862"/>
    <lineage>
        <taxon>Bacteria</taxon>
        <taxon>Bacillati</taxon>
        <taxon>Actinomycetota</taxon>
        <taxon>Actinomycetes</taxon>
        <taxon>Micrococcales</taxon>
        <taxon>Cellulomonadaceae</taxon>
        <taxon>Cellulomonas</taxon>
    </lineage>
</organism>
<dbReference type="SUPFAM" id="SSF52540">
    <property type="entry name" value="P-loop containing nucleoside triphosphate hydrolases"/>
    <property type="match status" value="1"/>
</dbReference>
<dbReference type="InterPro" id="IPR006083">
    <property type="entry name" value="PRK/URK"/>
</dbReference>
<keyword evidence="2" id="KW-0808">Transferase</keyword>
<feature type="domain" description="Phosphoribulokinase/uridine kinase" evidence="1">
    <location>
        <begin position="28"/>
        <end position="171"/>
    </location>
</feature>
<reference evidence="2 3" key="1">
    <citation type="submission" date="2023-07" db="EMBL/GenBank/DDBJ databases">
        <title>Sequencing the genomes of 1000 actinobacteria strains.</title>
        <authorList>
            <person name="Klenk H.-P."/>
        </authorList>
    </citation>
    <scope>NUCLEOTIDE SEQUENCE [LARGE SCALE GENOMIC DNA]</scope>
    <source>
        <strain evidence="2 3">DSM 14785</strain>
    </source>
</reference>
<dbReference type="Gene3D" id="3.40.50.300">
    <property type="entry name" value="P-loop containing nucleotide triphosphate hydrolases"/>
    <property type="match status" value="1"/>
</dbReference>
<accession>A0ABU0GIR8</accession>
<evidence type="ECO:0000313" key="2">
    <source>
        <dbReference type="EMBL" id="MDQ0425246.1"/>
    </source>
</evidence>
<dbReference type="Proteomes" id="UP001240250">
    <property type="component" value="Unassembled WGS sequence"/>
</dbReference>
<dbReference type="RefSeq" id="WP_070319182.1">
    <property type="nucleotide sequence ID" value="NZ_CP194061.1"/>
</dbReference>
<dbReference type="GO" id="GO:0004849">
    <property type="term" value="F:uridine kinase activity"/>
    <property type="evidence" value="ECO:0007669"/>
    <property type="project" value="UniProtKB-EC"/>
</dbReference>
<protein>
    <submittedName>
        <fullName evidence="2">Uridine kinase</fullName>
        <ecNumber evidence="2">2.7.1.48</ecNumber>
    </submittedName>
</protein>
<sequence length="219" mass="24660">MTTTRRQILATIAEQIPEPVSVGRPVRVGIDGVDGSGKTWFADELADVVRGCGKEVVRVSIDGFHRSRAERYVKGARSPEGFYQDSYDYDRFRADVLDPFGPGRGRVYRHTAHDVATDAYLDVEPRRAGPEAILLVDGIFLHRDELRRYWDFSVYLYVPFEVSVPRMASRDGGSPDPADERNTRYVEGQRIYHRECDPAARATVVVDNSDLTAPVIVRA</sequence>
<name>A0ABU0GIR8_9CELL</name>
<dbReference type="InterPro" id="IPR027417">
    <property type="entry name" value="P-loop_NTPase"/>
</dbReference>
<dbReference type="PANTHER" id="PTHR10285">
    <property type="entry name" value="URIDINE KINASE"/>
    <property type="match status" value="1"/>
</dbReference>
<keyword evidence="2" id="KW-0418">Kinase</keyword>
<gene>
    <name evidence="2" type="ORF">JO380_001627</name>
</gene>
<dbReference type="EMBL" id="JAUSVM010000001">
    <property type="protein sequence ID" value="MDQ0425246.1"/>
    <property type="molecule type" value="Genomic_DNA"/>
</dbReference>